<name>A0AAW2ZAC4_9EUKA</name>
<accession>A0AAW2ZAC4</accession>
<organism evidence="3 4">
    <name type="scientific">Acrasis kona</name>
    <dbReference type="NCBI Taxonomy" id="1008807"/>
    <lineage>
        <taxon>Eukaryota</taxon>
        <taxon>Discoba</taxon>
        <taxon>Heterolobosea</taxon>
        <taxon>Tetramitia</taxon>
        <taxon>Eutetramitia</taxon>
        <taxon>Acrasidae</taxon>
        <taxon>Acrasis</taxon>
    </lineage>
</organism>
<dbReference type="PANTHER" id="PTHR14428:SF5">
    <property type="entry name" value="NUCLEOLAR COMPLEX PROTEIN 3 HOMOLOG"/>
    <property type="match status" value="1"/>
</dbReference>
<protein>
    <submittedName>
        <fullName evidence="3">Nucleolar complex protein 3</fullName>
    </submittedName>
</protein>
<sequence length="377" mass="42551">MGKKRTRQLVAKNKLEGKDDDVTKSLKEAEATISQAHQKKVQTNILRNVIVCYVRLLKMDHKSPLLFCAMAGLAKFAHLMNVDLLYDLLDYMRDVLKEQAQDQELPTVTILQSLVTTARLMGGIGAAIDIDMAEFYNQLYRVIPRSLMSDLNDPNEKQSRLLIDALYLFLIKHSKLSLVRVASFVKRMITWACGHCPVHVAIALLEIALELLIKYPNARQLLGGEESGMGSYEPFGNNPDQVNPFATSLWEIYALFDHYHARVRELSKSIVDTCAGPKNKKTQQAAALRKSLKSTQYQDLISDYCPFAGKFKPSVKVPGPNVLQERYQKMMDSSSSKNSKEQKLLFVTPSAISLHESSFIKSLRRQVRDALVDEDSL</sequence>
<evidence type="ECO:0000256" key="1">
    <source>
        <dbReference type="ARBA" id="ARBA00007797"/>
    </source>
</evidence>
<dbReference type="GO" id="GO:0006270">
    <property type="term" value="P:DNA replication initiation"/>
    <property type="evidence" value="ECO:0007669"/>
    <property type="project" value="TreeGrafter"/>
</dbReference>
<evidence type="ECO:0000313" key="4">
    <source>
        <dbReference type="Proteomes" id="UP001431209"/>
    </source>
</evidence>
<comment type="similarity">
    <text evidence="1">Belongs to the CBF/MAK21 family.</text>
</comment>
<dbReference type="InterPro" id="IPR005612">
    <property type="entry name" value="CCAAT-binding_factor"/>
</dbReference>
<dbReference type="PANTHER" id="PTHR14428">
    <property type="entry name" value="NUCLEOLAR COMPLEX PROTEIN 3"/>
    <property type="match status" value="1"/>
</dbReference>
<gene>
    <name evidence="3" type="ORF">AKO1_001993</name>
</gene>
<reference evidence="3 4" key="1">
    <citation type="submission" date="2024-03" db="EMBL/GenBank/DDBJ databases">
        <title>The Acrasis kona genome and developmental transcriptomes reveal deep origins of eukaryotic multicellular pathways.</title>
        <authorList>
            <person name="Sheikh S."/>
            <person name="Fu C.-J."/>
            <person name="Brown M.W."/>
            <person name="Baldauf S.L."/>
        </authorList>
    </citation>
    <scope>NUCLEOTIDE SEQUENCE [LARGE SCALE GENOMIC DNA]</scope>
    <source>
        <strain evidence="3 4">ATCC MYA-3509</strain>
    </source>
</reference>
<dbReference type="GO" id="GO:0005730">
    <property type="term" value="C:nucleolus"/>
    <property type="evidence" value="ECO:0007669"/>
    <property type="project" value="TreeGrafter"/>
</dbReference>
<dbReference type="Pfam" id="PF03914">
    <property type="entry name" value="CBF"/>
    <property type="match status" value="1"/>
</dbReference>
<dbReference type="Proteomes" id="UP001431209">
    <property type="component" value="Unassembled WGS sequence"/>
</dbReference>
<dbReference type="AlphaFoldDB" id="A0AAW2ZAC4"/>
<evidence type="ECO:0000313" key="3">
    <source>
        <dbReference type="EMBL" id="KAL0486354.1"/>
    </source>
</evidence>
<keyword evidence="4" id="KW-1185">Reference proteome</keyword>
<feature type="domain" description="CCAAT-binding factor" evidence="2">
    <location>
        <begin position="111"/>
        <end position="266"/>
    </location>
</feature>
<dbReference type="GO" id="GO:0003682">
    <property type="term" value="F:chromatin binding"/>
    <property type="evidence" value="ECO:0007669"/>
    <property type="project" value="TreeGrafter"/>
</dbReference>
<comment type="caution">
    <text evidence="3">The sequence shown here is derived from an EMBL/GenBank/DDBJ whole genome shotgun (WGS) entry which is preliminary data.</text>
</comment>
<proteinExistence type="inferred from homology"/>
<evidence type="ECO:0000259" key="2">
    <source>
        <dbReference type="Pfam" id="PF03914"/>
    </source>
</evidence>
<dbReference type="InterPro" id="IPR016903">
    <property type="entry name" value="Nucleolar_cplx-assoc_3"/>
</dbReference>
<dbReference type="EMBL" id="JAOPGA020001225">
    <property type="protein sequence ID" value="KAL0486354.1"/>
    <property type="molecule type" value="Genomic_DNA"/>
</dbReference>